<organism evidence="2 3">
    <name type="scientific">Coccomyxa subellipsoidea (strain C-169)</name>
    <name type="common">Green microalga</name>
    <dbReference type="NCBI Taxonomy" id="574566"/>
    <lineage>
        <taxon>Eukaryota</taxon>
        <taxon>Viridiplantae</taxon>
        <taxon>Chlorophyta</taxon>
        <taxon>core chlorophytes</taxon>
        <taxon>Trebouxiophyceae</taxon>
        <taxon>Trebouxiophyceae incertae sedis</taxon>
        <taxon>Coccomyxaceae</taxon>
        <taxon>Coccomyxa</taxon>
        <taxon>Coccomyxa subellipsoidea</taxon>
    </lineage>
</organism>
<dbReference type="OrthoDB" id="2017974at2759"/>
<proteinExistence type="predicted"/>
<feature type="region of interest" description="Disordered" evidence="1">
    <location>
        <begin position="320"/>
        <end position="390"/>
    </location>
</feature>
<dbReference type="GeneID" id="17044545"/>
<gene>
    <name evidence="2" type="ORF">COCSUDRAFT_59062</name>
</gene>
<dbReference type="KEGG" id="csl:COCSUDRAFT_59062"/>
<evidence type="ECO:0000313" key="3">
    <source>
        <dbReference type="Proteomes" id="UP000007264"/>
    </source>
</evidence>
<feature type="compositionally biased region" description="Low complexity" evidence="1">
    <location>
        <begin position="562"/>
        <end position="573"/>
    </location>
</feature>
<feature type="compositionally biased region" description="Low complexity" evidence="1">
    <location>
        <begin position="355"/>
        <end position="371"/>
    </location>
</feature>
<evidence type="ECO:0000256" key="1">
    <source>
        <dbReference type="SAM" id="MobiDB-lite"/>
    </source>
</evidence>
<dbReference type="AlphaFoldDB" id="I0Z7B6"/>
<keyword evidence="3" id="KW-1185">Reference proteome</keyword>
<accession>I0Z7B6</accession>
<reference evidence="2 3" key="1">
    <citation type="journal article" date="2012" name="Genome Biol.">
        <title>The genome of the polar eukaryotic microalga coccomyxa subellipsoidea reveals traits of cold adaptation.</title>
        <authorList>
            <person name="Blanc G."/>
            <person name="Agarkova I."/>
            <person name="Grimwood J."/>
            <person name="Kuo A."/>
            <person name="Brueggeman A."/>
            <person name="Dunigan D."/>
            <person name="Gurnon J."/>
            <person name="Ladunga I."/>
            <person name="Lindquist E."/>
            <person name="Lucas S."/>
            <person name="Pangilinan J."/>
            <person name="Proschold T."/>
            <person name="Salamov A."/>
            <person name="Schmutz J."/>
            <person name="Weeks D."/>
            <person name="Yamada T."/>
            <person name="Claverie J.M."/>
            <person name="Grigoriev I."/>
            <person name="Van Etten J."/>
            <person name="Lomsadze A."/>
            <person name="Borodovsky M."/>
        </authorList>
    </citation>
    <scope>NUCLEOTIDE SEQUENCE [LARGE SCALE GENOMIC DNA]</scope>
    <source>
        <strain evidence="2 3">C-169</strain>
    </source>
</reference>
<feature type="compositionally biased region" description="Polar residues" evidence="1">
    <location>
        <begin position="334"/>
        <end position="354"/>
    </location>
</feature>
<dbReference type="Proteomes" id="UP000007264">
    <property type="component" value="Unassembled WGS sequence"/>
</dbReference>
<feature type="compositionally biased region" description="Polar residues" evidence="1">
    <location>
        <begin position="92"/>
        <end position="107"/>
    </location>
</feature>
<name>I0Z7B6_COCSC</name>
<feature type="region of interest" description="Disordered" evidence="1">
    <location>
        <begin position="74"/>
        <end position="184"/>
    </location>
</feature>
<dbReference type="RefSeq" id="XP_005651079.1">
    <property type="nucleotide sequence ID" value="XM_005651022.1"/>
</dbReference>
<evidence type="ECO:0000313" key="2">
    <source>
        <dbReference type="EMBL" id="EIE26535.1"/>
    </source>
</evidence>
<feature type="compositionally biased region" description="Basic and acidic residues" evidence="1">
    <location>
        <begin position="125"/>
        <end position="141"/>
    </location>
</feature>
<feature type="region of interest" description="Disordered" evidence="1">
    <location>
        <begin position="562"/>
        <end position="623"/>
    </location>
</feature>
<comment type="caution">
    <text evidence="2">The sequence shown here is derived from an EMBL/GenBank/DDBJ whole genome shotgun (WGS) entry which is preliminary data.</text>
</comment>
<sequence length="731" mass="78112">MVSPVLLTGDVNLALKARASGLTCRKLAGSAGSTVENLPNTRPELLKEFFPEVIVKTDKERRIEALKEKAAHDPNLRLLSMHGLGSRRRSQPRSNSEGLSPHASGNASAKGMPHADSPSSSRSSMPDHFHAETSGLSDHHVQRQNSLGRGSGASGEPSASSQPPPPHQSAVPDPPRQEQGAAASRGEDILDCLMSGMRLALQWHLQHRYPNVWEQEMGYMTSATRVLERLLGWPHVLDLFTTVQAEDERQIMQALQQLKLFSSDPEQEDLWRAVEAGRMVLSSFSRPLSTVALSVSQPVDAEEAFAALKEARRRMNKLYSQIAKERPRVADPPKTSSGGYGNQRQARNPRNSGDTARSAQHHPAAAASTHQGLSRPAPQQILSSNGADMHSPFLHQQHMQFQRIPGSPHAGDPALLHSLSGLEVSGRMGSGHSLQSQLSGSGFTRMDSFGRSDSAHAQDPSIAVRGHYSTRAGYQQLPARLPSAGMSPDVEAAALLQQQVLAQAALMQANQQQAQLSQQGSGPSFAGSLGQQVLTQADWNAAMHNAAMQTAAMHGLAPAAGSAHMHASSGSPAVQQHLPPAQSSSMLPAGPAGANTGGGVVGMHADAPEHPPPSSPHSRGPGFKSAALMQAAVEMLAGAQQWGAGEDMAARRLLQALVHARRAAASFPADMHDQSKLHVCLQALQGLWSLLLQSCRQDAVEPDFEDMLMYLSDTSRLEGVVKPLLEMTNKG</sequence>
<protein>
    <submittedName>
        <fullName evidence="2">Uncharacterized protein</fullName>
    </submittedName>
</protein>
<dbReference type="EMBL" id="AGSI01000002">
    <property type="protein sequence ID" value="EIE26535.1"/>
    <property type="molecule type" value="Genomic_DNA"/>
</dbReference>